<evidence type="ECO:0000256" key="1">
    <source>
        <dbReference type="SAM" id="Coils"/>
    </source>
</evidence>
<accession>A0ABT5EQ24</accession>
<evidence type="ECO:0000256" key="2">
    <source>
        <dbReference type="SAM" id="MobiDB-lite"/>
    </source>
</evidence>
<protein>
    <submittedName>
        <fullName evidence="3">Uncharacterized protein</fullName>
    </submittedName>
</protein>
<organism evidence="3 4">
    <name type="scientific">Polyangium mundeleinium</name>
    <dbReference type="NCBI Taxonomy" id="2995306"/>
    <lineage>
        <taxon>Bacteria</taxon>
        <taxon>Pseudomonadati</taxon>
        <taxon>Myxococcota</taxon>
        <taxon>Polyangia</taxon>
        <taxon>Polyangiales</taxon>
        <taxon>Polyangiaceae</taxon>
        <taxon>Polyangium</taxon>
    </lineage>
</organism>
<feature type="compositionally biased region" description="Basic residues" evidence="2">
    <location>
        <begin position="309"/>
        <end position="324"/>
    </location>
</feature>
<reference evidence="3 4" key="1">
    <citation type="submission" date="2022-11" db="EMBL/GenBank/DDBJ databases">
        <title>Minimal conservation of predation-associated metabolite biosynthetic gene clusters underscores biosynthetic potential of Myxococcota including descriptions for ten novel species: Archangium lansinium sp. nov., Myxococcus landrumus sp. nov., Nannocystis bai.</title>
        <authorList>
            <person name="Ahearne A."/>
            <person name="Stevens C."/>
            <person name="Dowd S."/>
        </authorList>
    </citation>
    <scope>NUCLEOTIDE SEQUENCE [LARGE SCALE GENOMIC DNA]</scope>
    <source>
        <strain evidence="3 4">RJM3</strain>
    </source>
</reference>
<gene>
    <name evidence="3" type="ORF">POL67_19690</name>
</gene>
<comment type="caution">
    <text evidence="3">The sequence shown here is derived from an EMBL/GenBank/DDBJ whole genome shotgun (WGS) entry which is preliminary data.</text>
</comment>
<proteinExistence type="predicted"/>
<sequence>MAYDLARLSSYVRFYETVVNQLGAAWQNLTRLHLTAKDALAPLAEPLAPVAYAPLLAALEDPAPSEQALAALWRPVDGKDLSDMNDIYEVAGRFGFQGEDNENLARVQRLVASARNEILGHRRRLSDLRELPNAARTAAARLRAEEEARAAAERAEKMAAFGPLAETVVIRAKQTIDAVRTVPFPDLSNAETAAEEYRKYAAKLDHVYQTCLPFLRKAIQNLYAFVNAEPTASWPDTLPITKDLPPELVTVPPAGSVELTQARASVTSLAEEETSCGGGTPSSGRSKRSSWRRARTSPCCSARTSGARRSPRWRSRRPSSRRRTGSGSRRCSSSRSITRACRSRCRRSSRSKRCSSGRSGRRRARPRRWSSRSGRSGRSSGRRGRRGRCRRTTRARRSARCSR</sequence>
<keyword evidence="4" id="KW-1185">Reference proteome</keyword>
<feature type="region of interest" description="Disordered" evidence="2">
    <location>
        <begin position="270"/>
        <end position="335"/>
    </location>
</feature>
<feature type="coiled-coil region" evidence="1">
    <location>
        <begin position="111"/>
        <end position="155"/>
    </location>
</feature>
<keyword evidence="1" id="KW-0175">Coiled coil</keyword>
<feature type="compositionally biased region" description="Basic residues" evidence="2">
    <location>
        <begin position="380"/>
        <end position="403"/>
    </location>
</feature>
<evidence type="ECO:0000313" key="4">
    <source>
        <dbReference type="Proteomes" id="UP001221411"/>
    </source>
</evidence>
<feature type="compositionally biased region" description="Basic residues" evidence="2">
    <location>
        <begin position="350"/>
        <end position="370"/>
    </location>
</feature>
<evidence type="ECO:0000313" key="3">
    <source>
        <dbReference type="EMBL" id="MDC0743559.1"/>
    </source>
</evidence>
<dbReference type="EMBL" id="JAQNDO010000001">
    <property type="protein sequence ID" value="MDC0743559.1"/>
    <property type="molecule type" value="Genomic_DNA"/>
</dbReference>
<feature type="region of interest" description="Disordered" evidence="2">
    <location>
        <begin position="350"/>
        <end position="403"/>
    </location>
</feature>
<dbReference type="Proteomes" id="UP001221411">
    <property type="component" value="Unassembled WGS sequence"/>
</dbReference>
<feature type="compositionally biased region" description="Low complexity" evidence="2">
    <location>
        <begin position="325"/>
        <end position="335"/>
    </location>
</feature>
<name>A0ABT5EQ24_9BACT</name>
<dbReference type="RefSeq" id="WP_271919213.1">
    <property type="nucleotide sequence ID" value="NZ_JAQNDO010000001.1"/>
</dbReference>
<feature type="compositionally biased region" description="Basic residues" evidence="2">
    <location>
        <begin position="285"/>
        <end position="295"/>
    </location>
</feature>